<dbReference type="InterPro" id="IPR002591">
    <property type="entry name" value="Phosphodiest/P_Trfase"/>
</dbReference>
<sequence length="442" mass="47052">MCGHTGCTHPGERFAEGAELLRTGRRNLLQVAGAGAAATAISSALGAPSAAAADARAGGRKRAYVVVLDGCRPDEITPTTMPTVAGLRAAGRNFPRASSLPIMETIPNHVMMMTGVRPDRSGVPANDIYDRKLGADRTMDRRGDIRAATVISRLNATGRVTGTVLSKEYLYGVFGNRATHRWEPAPIIPVSEHAPDLFTMQATLDMVEAFDPHLVFVNLGDIDRTGHSDVTGPYADARLARRAALTATDQQVARLVDLLRSTGRWRDSLLVFLADHSMDWSTPGNLITLAGPLEDDPLLAGNVAIAQNGGADLLYWTGPATRRQAGVDRMLRIARAHPGVLVAHDRARTPGLRLGPNAGDVVVYCKAGCRFSDPDPSSNPIPGNHGHPATRPIPFFLAGGHPAVRRRSTSSAHAHTVDVAPTLAQFFGLGAPRGGWDGRSRL</sequence>
<dbReference type="AlphaFoldDB" id="A0A7Y9ULC6"/>
<accession>A0A7Y9ULC6</accession>
<dbReference type="Gene3D" id="3.40.720.10">
    <property type="entry name" value="Alkaline Phosphatase, subunit A"/>
    <property type="match status" value="1"/>
</dbReference>
<dbReference type="SUPFAM" id="SSF53649">
    <property type="entry name" value="Alkaline phosphatase-like"/>
    <property type="match status" value="1"/>
</dbReference>
<dbReference type="GO" id="GO:0016787">
    <property type="term" value="F:hydrolase activity"/>
    <property type="evidence" value="ECO:0007669"/>
    <property type="project" value="UniProtKB-ARBA"/>
</dbReference>
<reference evidence="1 2" key="1">
    <citation type="submission" date="2020-07" db="EMBL/GenBank/DDBJ databases">
        <title>Sequencing the genomes of 1000 actinobacteria strains.</title>
        <authorList>
            <person name="Klenk H.-P."/>
        </authorList>
    </citation>
    <scope>NUCLEOTIDE SEQUENCE [LARGE SCALE GENOMIC DNA]</scope>
    <source>
        <strain evidence="1 2">DSM 24552</strain>
    </source>
</reference>
<protein>
    <recommendedName>
        <fullName evidence="3">Alkaline phosphatase family protein</fullName>
    </recommendedName>
</protein>
<dbReference type="InterPro" id="IPR006311">
    <property type="entry name" value="TAT_signal"/>
</dbReference>
<dbReference type="RefSeq" id="WP_179517456.1">
    <property type="nucleotide sequence ID" value="NZ_JACCAC010000001.1"/>
</dbReference>
<gene>
    <name evidence="1" type="ORF">BJ989_001231</name>
</gene>
<evidence type="ECO:0000313" key="1">
    <source>
        <dbReference type="EMBL" id="NYG54927.1"/>
    </source>
</evidence>
<evidence type="ECO:0008006" key="3">
    <source>
        <dbReference type="Google" id="ProtNLM"/>
    </source>
</evidence>
<keyword evidence="2" id="KW-1185">Reference proteome</keyword>
<name>A0A7Y9ULC6_9ACTN</name>
<dbReference type="InterPro" id="IPR017850">
    <property type="entry name" value="Alkaline_phosphatase_core_sf"/>
</dbReference>
<dbReference type="PROSITE" id="PS51318">
    <property type="entry name" value="TAT"/>
    <property type="match status" value="1"/>
</dbReference>
<dbReference type="PANTHER" id="PTHR10151:SF120">
    <property type="entry name" value="BIS(5'-ADENOSYL)-TRIPHOSPHATASE"/>
    <property type="match status" value="1"/>
</dbReference>
<proteinExistence type="predicted"/>
<organism evidence="1 2">
    <name type="scientific">Nocardioides perillae</name>
    <dbReference type="NCBI Taxonomy" id="1119534"/>
    <lineage>
        <taxon>Bacteria</taxon>
        <taxon>Bacillati</taxon>
        <taxon>Actinomycetota</taxon>
        <taxon>Actinomycetes</taxon>
        <taxon>Propionibacteriales</taxon>
        <taxon>Nocardioidaceae</taxon>
        <taxon>Nocardioides</taxon>
    </lineage>
</organism>
<dbReference type="Proteomes" id="UP000544110">
    <property type="component" value="Unassembled WGS sequence"/>
</dbReference>
<dbReference type="EMBL" id="JACCAC010000001">
    <property type="protein sequence ID" value="NYG54927.1"/>
    <property type="molecule type" value="Genomic_DNA"/>
</dbReference>
<dbReference type="PANTHER" id="PTHR10151">
    <property type="entry name" value="ECTONUCLEOTIDE PYROPHOSPHATASE/PHOSPHODIESTERASE"/>
    <property type="match status" value="1"/>
</dbReference>
<evidence type="ECO:0000313" key="2">
    <source>
        <dbReference type="Proteomes" id="UP000544110"/>
    </source>
</evidence>
<comment type="caution">
    <text evidence="1">The sequence shown here is derived from an EMBL/GenBank/DDBJ whole genome shotgun (WGS) entry which is preliminary data.</text>
</comment>
<dbReference type="Pfam" id="PF01663">
    <property type="entry name" value="Phosphodiest"/>
    <property type="match status" value="1"/>
</dbReference>